<evidence type="ECO:0000256" key="1">
    <source>
        <dbReference type="SAM" id="SignalP"/>
    </source>
</evidence>
<evidence type="ECO:0000313" key="3">
    <source>
        <dbReference type="Proteomes" id="UP000663555"/>
    </source>
</evidence>
<accession>A0ABX7MV45</accession>
<protein>
    <submittedName>
        <fullName evidence="2">Uncharacterized protein</fullName>
    </submittedName>
</protein>
<reference evidence="2 3" key="1">
    <citation type="submission" date="2021-03" db="EMBL/GenBank/DDBJ databases">
        <title>Genome sequencing of Marinobacter sp. LPB0319.</title>
        <authorList>
            <person name="Kim J."/>
        </authorList>
    </citation>
    <scope>NUCLEOTIDE SEQUENCE [LARGE SCALE GENOMIC DNA]</scope>
    <source>
        <strain evidence="2 3">LPB0319</strain>
    </source>
</reference>
<keyword evidence="1" id="KW-0732">Signal</keyword>
<feature type="chain" id="PRO_5046523417" evidence="1">
    <location>
        <begin position="20"/>
        <end position="433"/>
    </location>
</feature>
<gene>
    <name evidence="2" type="ORF">LPB19_02825</name>
</gene>
<sequence length="433" mass="46512">MKRLFLVVLVLAVAGVAVANYRITAAVSEGLDLVRMQLAPVAEFQYQDVSTTLAGDIEVANPRFVSRASSQVISAEKIALKTGSLWALLNLKDQFQSGQIPGYLGLSVNGLNTDLAFMSAIEQAGEGENPYSRLETAGCGDRGFFGRADLVQMGYDHLVLDMDLAYRISKAGDQLTVSTSITSRDQTAMALDMVAAHPDSFLSGMLSAQAAQSARLESASITVTDLGQLNRMIDFCAGEQNMEAEAFRAHHLQAWIEEWRALGLTPSDSLVEVYQDFVSHPGSTLTFQINPFPSLELGDHYLSPDPVYLSGRLNPMLGTERTGLREVAVGHADTSAPGKDRASTPAVAQQAVKSAPEAKTDAAKPTASAKVIALSELSDHLNHDVQIRLDNGRTVKGRIEAVGGSDLHLKRFMHGGIIVAPIALNEIHSVTRL</sequence>
<name>A0ABX7MV45_9GAMM</name>
<evidence type="ECO:0000313" key="2">
    <source>
        <dbReference type="EMBL" id="QSP95372.1"/>
    </source>
</evidence>
<dbReference type="EMBL" id="CP071247">
    <property type="protein sequence ID" value="QSP95372.1"/>
    <property type="molecule type" value="Genomic_DNA"/>
</dbReference>
<feature type="signal peptide" evidence="1">
    <location>
        <begin position="1"/>
        <end position="19"/>
    </location>
</feature>
<organism evidence="2 3">
    <name type="scientific">Marinobacter salinisoli</name>
    <dbReference type="NCBI Taxonomy" id="2769486"/>
    <lineage>
        <taxon>Bacteria</taxon>
        <taxon>Pseudomonadati</taxon>
        <taxon>Pseudomonadota</taxon>
        <taxon>Gammaproteobacteria</taxon>
        <taxon>Pseudomonadales</taxon>
        <taxon>Marinobacteraceae</taxon>
        <taxon>Marinobacter</taxon>
    </lineage>
</organism>
<dbReference type="Proteomes" id="UP000663555">
    <property type="component" value="Chromosome"/>
</dbReference>
<keyword evidence="3" id="KW-1185">Reference proteome</keyword>
<dbReference type="RefSeq" id="WP_206644612.1">
    <property type="nucleotide sequence ID" value="NZ_CP071247.1"/>
</dbReference>
<proteinExistence type="predicted"/>